<evidence type="ECO:0000313" key="2">
    <source>
        <dbReference type="EMBL" id="NJI01875.1"/>
    </source>
</evidence>
<dbReference type="Gene3D" id="3.40.250.10">
    <property type="entry name" value="Rhodanese-like domain"/>
    <property type="match status" value="1"/>
</dbReference>
<dbReference type="PANTHER" id="PTHR34655:SF2">
    <property type="entry name" value="PEROXIREDOXIN FAMILY PROTEIN"/>
    <property type="match status" value="1"/>
</dbReference>
<dbReference type="InterPro" id="IPR001455">
    <property type="entry name" value="TusA-like"/>
</dbReference>
<dbReference type="InterPro" id="IPR036873">
    <property type="entry name" value="Rhodanese-like_dom_sf"/>
</dbReference>
<dbReference type="InterPro" id="IPR027396">
    <property type="entry name" value="DsrEFH-like"/>
</dbReference>
<reference evidence="2" key="1">
    <citation type="submission" date="2019-11" db="EMBL/GenBank/DDBJ databases">
        <title>Whole genome comparisons of Staphylococcus agnetis isolates from cattle and chickens.</title>
        <authorList>
            <person name="Rhoads D."/>
            <person name="Shwani A."/>
            <person name="Adkins P."/>
            <person name="Calcutt M."/>
            <person name="Middleton J."/>
        </authorList>
    </citation>
    <scope>NUCLEOTIDE SEQUENCE</scope>
    <source>
        <strain evidence="2">1387</strain>
    </source>
</reference>
<gene>
    <name evidence="2" type="ORF">GLV84_03250</name>
</gene>
<feature type="domain" description="Rhodanese" evidence="1">
    <location>
        <begin position="20"/>
        <end position="105"/>
    </location>
</feature>
<dbReference type="InterPro" id="IPR036868">
    <property type="entry name" value="TusA-like_sf"/>
</dbReference>
<dbReference type="Gene3D" id="3.40.1260.10">
    <property type="entry name" value="DsrEFH-like"/>
    <property type="match status" value="1"/>
</dbReference>
<organism evidence="2 3">
    <name type="scientific">Staphylococcus agnetis</name>
    <dbReference type="NCBI Taxonomy" id="985762"/>
    <lineage>
        <taxon>Bacteria</taxon>
        <taxon>Bacillati</taxon>
        <taxon>Bacillota</taxon>
        <taxon>Bacilli</taxon>
        <taxon>Bacillales</taxon>
        <taxon>Staphylococcaceae</taxon>
        <taxon>Staphylococcus</taxon>
    </lineage>
</organism>
<dbReference type="InterPro" id="IPR001763">
    <property type="entry name" value="Rhodanese-like_dom"/>
</dbReference>
<dbReference type="RefSeq" id="WP_107368396.1">
    <property type="nucleotide sequence ID" value="NZ_CP081015.1"/>
</dbReference>
<dbReference type="SUPFAM" id="SSF75169">
    <property type="entry name" value="DsrEFH-like"/>
    <property type="match status" value="1"/>
</dbReference>
<sequence>MTKFKTQHITNFYQSELEKLGQQQQLIDVRTSEEYEIGHINGAILHPVQQIETFDFPKERTYYIHCRSGARSQKAAEFLSEKGYNVVNLDGGFDAIKEQLSNIETPNTHKNISHSHELKANRIKRDFSGLQCPGPIVEINKEMTKMSEGEQLEVSVTDFGFKQDIQAWVKQRGYHLVMLEENVDHIHAVIEKTKDKTMDVTHEGNGTTIVLFSGELDKAIAALIIANGAKAAGRDVSIFFTFWGLNALKKINQSPVKKKGIAKMFDMMLPSQPEYMPISKMNMFGLGNVMMRYVMKKKNVETLPTLIEKAIEQDVKLIACTMSMDVMGISKEELREEVTFGGVGAYIGDTEQARHNLFI</sequence>
<dbReference type="Pfam" id="PF01206">
    <property type="entry name" value="TusA"/>
    <property type="match status" value="1"/>
</dbReference>
<proteinExistence type="predicted"/>
<dbReference type="PANTHER" id="PTHR34655">
    <property type="entry name" value="CONSERVED WITHIN P. AEROPHILUM"/>
    <property type="match status" value="1"/>
</dbReference>
<dbReference type="SUPFAM" id="SSF64307">
    <property type="entry name" value="SirA-like"/>
    <property type="match status" value="1"/>
</dbReference>
<accession>A0A2T4MH52</accession>
<comment type="caution">
    <text evidence="2">The sequence shown here is derived from an EMBL/GenBank/DDBJ whole genome shotgun (WGS) entry which is preliminary data.</text>
</comment>
<evidence type="ECO:0000313" key="3">
    <source>
        <dbReference type="Proteomes" id="UP000646308"/>
    </source>
</evidence>
<dbReference type="PROSITE" id="PS50206">
    <property type="entry name" value="RHODANESE_3"/>
    <property type="match status" value="1"/>
</dbReference>
<dbReference type="SMART" id="SM00450">
    <property type="entry name" value="RHOD"/>
    <property type="match status" value="1"/>
</dbReference>
<dbReference type="Pfam" id="PF13686">
    <property type="entry name" value="DrsE_2"/>
    <property type="match status" value="1"/>
</dbReference>
<dbReference type="AlphaFoldDB" id="A0A2T4MH52"/>
<evidence type="ECO:0000259" key="1">
    <source>
        <dbReference type="PROSITE" id="PS50206"/>
    </source>
</evidence>
<dbReference type="Pfam" id="PF00581">
    <property type="entry name" value="Rhodanese"/>
    <property type="match status" value="1"/>
</dbReference>
<protein>
    <submittedName>
        <fullName evidence="2">Dihydroneopterin aldolase</fullName>
    </submittedName>
</protein>
<dbReference type="InterPro" id="IPR032836">
    <property type="entry name" value="DsrE2-like"/>
</dbReference>
<dbReference type="CDD" id="cd00158">
    <property type="entry name" value="RHOD"/>
    <property type="match status" value="1"/>
</dbReference>
<dbReference type="Gene3D" id="3.30.110.40">
    <property type="entry name" value="TusA-like domain"/>
    <property type="match status" value="1"/>
</dbReference>
<dbReference type="Proteomes" id="UP000646308">
    <property type="component" value="Unassembled WGS sequence"/>
</dbReference>
<name>A0A2T4MH52_9STAP</name>
<dbReference type="EMBL" id="WMFL01000051">
    <property type="protein sequence ID" value="NJI01875.1"/>
    <property type="molecule type" value="Genomic_DNA"/>
</dbReference>
<dbReference type="SUPFAM" id="SSF52821">
    <property type="entry name" value="Rhodanese/Cell cycle control phosphatase"/>
    <property type="match status" value="1"/>
</dbReference>